<sequence>MFFVYITQNRIFLATESALAQLLLASEIPGPPAGAARSTRGIRGGFDTGVGIRGGLITVGADIRGGFNTGSRIRGGFNTGAGIRGGFNTSTNIRGGADAITDISSLLRYDFDASASIWGGFTITSQCSFDSCIRNITSTGIRNITSTGVRNIISTSVRNITCTGVSITSSTGVGTSPAGVTRITSSTGAQHPPPAPALGSSPAPASEHHQHRR</sequence>
<proteinExistence type="predicted"/>
<gene>
    <name evidence="2" type="ORF">CYMTET_32313</name>
</gene>
<reference evidence="2 3" key="1">
    <citation type="journal article" date="2015" name="Genome Biol. Evol.">
        <title>Comparative Genomics of a Bacterivorous Green Alga Reveals Evolutionary Causalities and Consequences of Phago-Mixotrophic Mode of Nutrition.</title>
        <authorList>
            <person name="Burns J.A."/>
            <person name="Paasch A."/>
            <person name="Narechania A."/>
            <person name="Kim E."/>
        </authorList>
    </citation>
    <scope>NUCLEOTIDE SEQUENCE [LARGE SCALE GENOMIC DNA]</scope>
    <source>
        <strain evidence="2 3">PLY_AMNH</strain>
    </source>
</reference>
<organism evidence="2 3">
    <name type="scientific">Cymbomonas tetramitiformis</name>
    <dbReference type="NCBI Taxonomy" id="36881"/>
    <lineage>
        <taxon>Eukaryota</taxon>
        <taxon>Viridiplantae</taxon>
        <taxon>Chlorophyta</taxon>
        <taxon>Pyramimonadophyceae</taxon>
        <taxon>Pyramimonadales</taxon>
        <taxon>Pyramimonadaceae</taxon>
        <taxon>Cymbomonas</taxon>
    </lineage>
</organism>
<name>A0AAE0KSC4_9CHLO</name>
<keyword evidence="3" id="KW-1185">Reference proteome</keyword>
<evidence type="ECO:0000256" key="1">
    <source>
        <dbReference type="SAM" id="MobiDB-lite"/>
    </source>
</evidence>
<protein>
    <submittedName>
        <fullName evidence="2">Uncharacterized protein</fullName>
    </submittedName>
</protein>
<comment type="caution">
    <text evidence="2">The sequence shown here is derived from an EMBL/GenBank/DDBJ whole genome shotgun (WGS) entry which is preliminary data.</text>
</comment>
<dbReference type="Proteomes" id="UP001190700">
    <property type="component" value="Unassembled WGS sequence"/>
</dbReference>
<dbReference type="EMBL" id="LGRX02019374">
    <property type="protein sequence ID" value="KAK3258649.1"/>
    <property type="molecule type" value="Genomic_DNA"/>
</dbReference>
<evidence type="ECO:0000313" key="2">
    <source>
        <dbReference type="EMBL" id="KAK3258649.1"/>
    </source>
</evidence>
<evidence type="ECO:0000313" key="3">
    <source>
        <dbReference type="Proteomes" id="UP001190700"/>
    </source>
</evidence>
<dbReference type="AlphaFoldDB" id="A0AAE0KSC4"/>
<accession>A0AAE0KSC4</accession>
<feature type="region of interest" description="Disordered" evidence="1">
    <location>
        <begin position="171"/>
        <end position="213"/>
    </location>
</feature>